<dbReference type="AlphaFoldDB" id="A0A834W5A8"/>
<evidence type="ECO:0000313" key="1">
    <source>
        <dbReference type="EMBL" id="KAF7804709.1"/>
    </source>
</evidence>
<keyword evidence="2" id="KW-1185">Reference proteome</keyword>
<protein>
    <submittedName>
        <fullName evidence="1">Uncharacterized protein</fullName>
    </submittedName>
</protein>
<dbReference type="EMBL" id="JAAIUW010000013">
    <property type="protein sequence ID" value="KAF7804709.1"/>
    <property type="molecule type" value="Genomic_DNA"/>
</dbReference>
<accession>A0A834W5A8</accession>
<comment type="caution">
    <text evidence="1">The sequence shown here is derived from an EMBL/GenBank/DDBJ whole genome shotgun (WGS) entry which is preliminary data.</text>
</comment>
<gene>
    <name evidence="1" type="ORF">G2W53_043820</name>
</gene>
<organism evidence="1 2">
    <name type="scientific">Senna tora</name>
    <dbReference type="NCBI Taxonomy" id="362788"/>
    <lineage>
        <taxon>Eukaryota</taxon>
        <taxon>Viridiplantae</taxon>
        <taxon>Streptophyta</taxon>
        <taxon>Embryophyta</taxon>
        <taxon>Tracheophyta</taxon>
        <taxon>Spermatophyta</taxon>
        <taxon>Magnoliopsida</taxon>
        <taxon>eudicotyledons</taxon>
        <taxon>Gunneridae</taxon>
        <taxon>Pentapetalae</taxon>
        <taxon>rosids</taxon>
        <taxon>fabids</taxon>
        <taxon>Fabales</taxon>
        <taxon>Fabaceae</taxon>
        <taxon>Caesalpinioideae</taxon>
        <taxon>Cassia clade</taxon>
        <taxon>Senna</taxon>
    </lineage>
</organism>
<sequence>MDTKAFGALHGIETSLMLTYINKEQWWLLFCDSDRQAFSGHTSAIFGIL</sequence>
<reference evidence="1" key="1">
    <citation type="submission" date="2020-09" db="EMBL/GenBank/DDBJ databases">
        <title>Genome-Enabled Discovery of Anthraquinone Biosynthesis in Senna tora.</title>
        <authorList>
            <person name="Kang S.-H."/>
            <person name="Pandey R.P."/>
            <person name="Lee C.-M."/>
            <person name="Sim J.-S."/>
            <person name="Jeong J.-T."/>
            <person name="Choi B.-S."/>
            <person name="Jung M."/>
            <person name="Ginzburg D."/>
            <person name="Zhao K."/>
            <person name="Won S.Y."/>
            <person name="Oh T.-J."/>
            <person name="Yu Y."/>
            <person name="Kim N.-H."/>
            <person name="Lee O.R."/>
            <person name="Lee T.-H."/>
            <person name="Bashyal P."/>
            <person name="Kim T.-S."/>
            <person name="Lee W.-H."/>
            <person name="Kawkins C."/>
            <person name="Kim C.-K."/>
            <person name="Kim J.S."/>
            <person name="Ahn B.O."/>
            <person name="Rhee S.Y."/>
            <person name="Sohng J.K."/>
        </authorList>
    </citation>
    <scope>NUCLEOTIDE SEQUENCE</scope>
    <source>
        <tissue evidence="1">Leaf</tissue>
    </source>
</reference>
<proteinExistence type="predicted"/>
<evidence type="ECO:0000313" key="2">
    <source>
        <dbReference type="Proteomes" id="UP000634136"/>
    </source>
</evidence>
<name>A0A834W5A8_9FABA</name>
<dbReference type="Proteomes" id="UP000634136">
    <property type="component" value="Unassembled WGS sequence"/>
</dbReference>